<evidence type="ECO:0000313" key="2">
    <source>
        <dbReference type="EMBL" id="UYP48826.1"/>
    </source>
</evidence>
<dbReference type="Pfam" id="PF13602">
    <property type="entry name" value="ADH_zinc_N_2"/>
    <property type="match status" value="1"/>
</dbReference>
<evidence type="ECO:0000313" key="3">
    <source>
        <dbReference type="Proteomes" id="UP001208689"/>
    </source>
</evidence>
<protein>
    <submittedName>
        <fullName evidence="2">Acryloyl-coenzyme A reductase</fullName>
        <ecNumber evidence="2">1.3.1.84</ecNumber>
    </submittedName>
</protein>
<gene>
    <name evidence="2" type="ORF">NEF87_005111</name>
</gene>
<dbReference type="InterPro" id="IPR011032">
    <property type="entry name" value="GroES-like_sf"/>
</dbReference>
<dbReference type="SUPFAM" id="SSF51735">
    <property type="entry name" value="NAD(P)-binding Rossmann-fold domains"/>
    <property type="match status" value="1"/>
</dbReference>
<dbReference type="EMBL" id="CP104013">
    <property type="protein sequence ID" value="UYP48826.1"/>
    <property type="molecule type" value="Genomic_DNA"/>
</dbReference>
<sequence>MKAIICTKYGPPEVLNFKEVEKPTPKDNELLIKIYGAAVNSTDPTFRLGKPAISRLFTGLLKPKHRIPGDVLAGEIEAIGKDVTLFKVGDQVFGASINNLGAHAEYICLPEDGQIALKPINMNYGEAAAIVDGALTALPFLRDKGEIQSGQKVLINGASGSVGTAAIQLAKYYGAEVTGVCSTTNLELVTSLGADNVIDYTEEDFTKTGHTYDIIFDTVAKSSFSKCKRALNESGIYLTTVPTLPILFQALWTSKFGNKKAQFAAAGLRPTAEKAKDLLFLKGLIEAGKLKAAIDRVYSLEQMAEAHRYVEKGHKKGNVIITIK</sequence>
<keyword evidence="2" id="KW-0560">Oxidoreductase</keyword>
<proteinExistence type="predicted"/>
<dbReference type="SMART" id="SM00829">
    <property type="entry name" value="PKS_ER"/>
    <property type="match status" value="1"/>
</dbReference>
<dbReference type="Proteomes" id="UP001208689">
    <property type="component" value="Chromosome"/>
</dbReference>
<dbReference type="GO" id="GO:0043957">
    <property type="term" value="F:acryloyl-CoA reductase (NADPH) activity"/>
    <property type="evidence" value="ECO:0007669"/>
    <property type="project" value="UniProtKB-EC"/>
</dbReference>
<organism evidence="2 3">
    <name type="scientific">Candidatus Lokiarchaeum ossiferum</name>
    <dbReference type="NCBI Taxonomy" id="2951803"/>
    <lineage>
        <taxon>Archaea</taxon>
        <taxon>Promethearchaeati</taxon>
        <taxon>Promethearchaeota</taxon>
        <taxon>Promethearchaeia</taxon>
        <taxon>Promethearchaeales</taxon>
        <taxon>Promethearchaeaceae</taxon>
        <taxon>Candidatus Lokiarchaeum</taxon>
    </lineage>
</organism>
<dbReference type="InterPro" id="IPR013154">
    <property type="entry name" value="ADH-like_N"/>
</dbReference>
<dbReference type="InterPro" id="IPR036291">
    <property type="entry name" value="NAD(P)-bd_dom_sf"/>
</dbReference>
<dbReference type="CDD" id="cd08267">
    <property type="entry name" value="MDR1"/>
    <property type="match status" value="1"/>
</dbReference>
<dbReference type="SUPFAM" id="SSF50129">
    <property type="entry name" value="GroES-like"/>
    <property type="match status" value="1"/>
</dbReference>
<accession>A0ABY6I214</accession>
<dbReference type="Gene3D" id="3.40.50.720">
    <property type="entry name" value="NAD(P)-binding Rossmann-like Domain"/>
    <property type="match status" value="1"/>
</dbReference>
<reference evidence="2" key="1">
    <citation type="submission" date="2022-09" db="EMBL/GenBank/DDBJ databases">
        <title>Actin cytoskeleton and complex cell architecture in an #Asgard archaeon.</title>
        <authorList>
            <person name="Ponce Toledo R.I."/>
            <person name="Schleper C."/>
            <person name="Rodrigues Oliveira T."/>
            <person name="Wollweber F."/>
            <person name="Xu J."/>
            <person name="Rittmann S."/>
            <person name="Klingl A."/>
            <person name="Pilhofer M."/>
        </authorList>
    </citation>
    <scope>NUCLEOTIDE SEQUENCE</scope>
    <source>
        <strain evidence="2">B-35</strain>
    </source>
</reference>
<feature type="domain" description="Enoyl reductase (ER)" evidence="1">
    <location>
        <begin position="10"/>
        <end position="321"/>
    </location>
</feature>
<dbReference type="Pfam" id="PF08240">
    <property type="entry name" value="ADH_N"/>
    <property type="match status" value="1"/>
</dbReference>
<dbReference type="Gene3D" id="3.90.180.10">
    <property type="entry name" value="Medium-chain alcohol dehydrogenases, catalytic domain"/>
    <property type="match status" value="1"/>
</dbReference>
<name>A0ABY6I214_9ARCH</name>
<dbReference type="PANTHER" id="PTHR44013:SF1">
    <property type="entry name" value="ZINC-TYPE ALCOHOL DEHYDROGENASE-LIKE PROTEIN C16A3.02C"/>
    <property type="match status" value="1"/>
</dbReference>
<dbReference type="EC" id="1.3.1.84" evidence="2"/>
<dbReference type="InterPro" id="IPR020843">
    <property type="entry name" value="ER"/>
</dbReference>
<dbReference type="PANTHER" id="PTHR44013">
    <property type="entry name" value="ZINC-TYPE ALCOHOL DEHYDROGENASE-LIKE PROTEIN C16A3.02C"/>
    <property type="match status" value="1"/>
</dbReference>
<keyword evidence="3" id="KW-1185">Reference proteome</keyword>
<dbReference type="InterPro" id="IPR052733">
    <property type="entry name" value="Chloroplast_QOR"/>
</dbReference>
<evidence type="ECO:0000259" key="1">
    <source>
        <dbReference type="SMART" id="SM00829"/>
    </source>
</evidence>